<evidence type="ECO:0000256" key="7">
    <source>
        <dbReference type="ARBA" id="ARBA00022962"/>
    </source>
</evidence>
<accession>A0A478FSH5</accession>
<dbReference type="PANTHER" id="PTHR11550">
    <property type="entry name" value="CTP SYNTHASE"/>
    <property type="match status" value="1"/>
</dbReference>
<name>A0A478FSH5_9MOLU</name>
<evidence type="ECO:0000313" key="13">
    <source>
        <dbReference type="Proteomes" id="UP000324831"/>
    </source>
</evidence>
<dbReference type="UniPathway" id="UPA00159">
    <property type="reaction ID" value="UER00277"/>
</dbReference>
<dbReference type="Gene3D" id="3.40.50.880">
    <property type="match status" value="1"/>
</dbReference>
<dbReference type="Pfam" id="PF00117">
    <property type="entry name" value="GATase"/>
    <property type="match status" value="1"/>
</dbReference>
<keyword evidence="7" id="KW-0315">Glutamine amidotransferase</keyword>
<dbReference type="EMBL" id="BIMN01000008">
    <property type="protein sequence ID" value="GCE64034.1"/>
    <property type="molecule type" value="Genomic_DNA"/>
</dbReference>
<reference evidence="12 13" key="1">
    <citation type="submission" date="2019-01" db="EMBL/GenBank/DDBJ databases">
        <title>Draft genome sequences of Candidatus Mycoplasma haemohominis SWG34-3 identified from a patient with pyrexia, anemia and liver dysfunction.</title>
        <authorList>
            <person name="Sekizuka T."/>
            <person name="Hattori N."/>
            <person name="Katano H."/>
            <person name="Takuma T."/>
            <person name="Ito T."/>
            <person name="Arai N."/>
            <person name="Yanai R."/>
            <person name="Ishii S."/>
            <person name="Miura Y."/>
            <person name="Tokunaga T."/>
            <person name="Watanabe H."/>
            <person name="Nomura N."/>
            <person name="Eguchi J."/>
            <person name="Arai T."/>
            <person name="Hasegawa H."/>
            <person name="Nakamaki T."/>
            <person name="Wakita T."/>
            <person name="Niki Y."/>
            <person name="Kuroda M."/>
        </authorList>
    </citation>
    <scope>NUCLEOTIDE SEQUENCE [LARGE SCALE GENOMIC DNA]</scope>
    <source>
        <strain evidence="12">SWG34-3</strain>
    </source>
</reference>
<evidence type="ECO:0000259" key="11">
    <source>
        <dbReference type="Pfam" id="PF06418"/>
    </source>
</evidence>
<dbReference type="InterPro" id="IPR033828">
    <property type="entry name" value="GATase1_CTP_Synthase"/>
</dbReference>
<dbReference type="NCBIfam" id="NF003792">
    <property type="entry name" value="PRK05380.1"/>
    <property type="match status" value="1"/>
</dbReference>
<dbReference type="InterPro" id="IPR027417">
    <property type="entry name" value="P-loop_NTPase"/>
</dbReference>
<proteinExistence type="inferred from homology"/>
<dbReference type="Proteomes" id="UP000324831">
    <property type="component" value="Unassembled WGS sequence"/>
</dbReference>
<comment type="similarity">
    <text evidence="2">Belongs to the CTP synthase family.</text>
</comment>
<evidence type="ECO:0000256" key="4">
    <source>
        <dbReference type="ARBA" id="ARBA00022598"/>
    </source>
</evidence>
<dbReference type="Pfam" id="PF06418">
    <property type="entry name" value="CTP_synth_N"/>
    <property type="match status" value="1"/>
</dbReference>
<evidence type="ECO:0000256" key="8">
    <source>
        <dbReference type="ARBA" id="ARBA00022975"/>
    </source>
</evidence>
<comment type="pathway">
    <text evidence="1">Pyrimidine metabolism; CTP biosynthesis via de novo pathway; CTP from UDP: step 2/2.</text>
</comment>
<evidence type="ECO:0000259" key="10">
    <source>
        <dbReference type="Pfam" id="PF00117"/>
    </source>
</evidence>
<dbReference type="CDD" id="cd01746">
    <property type="entry name" value="GATase1_CTP_Synthase"/>
    <property type="match status" value="1"/>
</dbReference>
<dbReference type="GO" id="GO:0003883">
    <property type="term" value="F:CTP synthase activity"/>
    <property type="evidence" value="ECO:0007669"/>
    <property type="project" value="UniProtKB-EC"/>
</dbReference>
<dbReference type="SUPFAM" id="SSF52540">
    <property type="entry name" value="P-loop containing nucleoside triphosphate hydrolases"/>
    <property type="match status" value="1"/>
</dbReference>
<dbReference type="InterPro" id="IPR004468">
    <property type="entry name" value="CTP_synthase"/>
</dbReference>
<feature type="domain" description="Glutamine amidotransferase" evidence="10">
    <location>
        <begin position="305"/>
        <end position="518"/>
    </location>
</feature>
<dbReference type="GO" id="GO:0019856">
    <property type="term" value="P:pyrimidine nucleobase biosynthetic process"/>
    <property type="evidence" value="ECO:0007669"/>
    <property type="project" value="TreeGrafter"/>
</dbReference>
<evidence type="ECO:0000256" key="9">
    <source>
        <dbReference type="ARBA" id="ARBA00047781"/>
    </source>
</evidence>
<evidence type="ECO:0000256" key="2">
    <source>
        <dbReference type="ARBA" id="ARBA00007533"/>
    </source>
</evidence>
<evidence type="ECO:0000256" key="3">
    <source>
        <dbReference type="ARBA" id="ARBA00012291"/>
    </source>
</evidence>
<dbReference type="NCBIfam" id="TIGR00337">
    <property type="entry name" value="PyrG"/>
    <property type="match status" value="1"/>
</dbReference>
<gene>
    <name evidence="12" type="primary">pyrG</name>
    <name evidence="12" type="ORF">MHSWG343_10420</name>
</gene>
<dbReference type="Gene3D" id="3.40.50.300">
    <property type="entry name" value="P-loop containing nucleotide triphosphate hydrolases"/>
    <property type="match status" value="1"/>
</dbReference>
<feature type="domain" description="CTP synthase N-terminal" evidence="11">
    <location>
        <begin position="5"/>
        <end position="269"/>
    </location>
</feature>
<keyword evidence="6" id="KW-0067">ATP-binding</keyword>
<keyword evidence="5" id="KW-0547">Nucleotide-binding</keyword>
<evidence type="ECO:0000256" key="6">
    <source>
        <dbReference type="ARBA" id="ARBA00022840"/>
    </source>
</evidence>
<dbReference type="InterPro" id="IPR029062">
    <property type="entry name" value="Class_I_gatase-like"/>
</dbReference>
<dbReference type="InterPro" id="IPR017926">
    <property type="entry name" value="GATASE"/>
</dbReference>
<dbReference type="SUPFAM" id="SSF52317">
    <property type="entry name" value="Class I glutamine amidotransferase-like"/>
    <property type="match status" value="1"/>
</dbReference>
<dbReference type="EC" id="6.3.4.2" evidence="3"/>
<dbReference type="GO" id="GO:0044210">
    <property type="term" value="P:'de novo' CTP biosynthetic process"/>
    <property type="evidence" value="ECO:0007669"/>
    <property type="project" value="UniProtKB-UniPathway"/>
</dbReference>
<dbReference type="PANTHER" id="PTHR11550:SF0">
    <property type="entry name" value="CTP SYNTHASE-RELATED"/>
    <property type="match status" value="1"/>
</dbReference>
<dbReference type="GO" id="GO:0042802">
    <property type="term" value="F:identical protein binding"/>
    <property type="evidence" value="ECO:0007669"/>
    <property type="project" value="TreeGrafter"/>
</dbReference>
<evidence type="ECO:0000256" key="5">
    <source>
        <dbReference type="ARBA" id="ARBA00022741"/>
    </source>
</evidence>
<comment type="caution">
    <text evidence="12">The sequence shown here is derived from an EMBL/GenBank/DDBJ whole genome shotgun (WGS) entry which is preliminary data.</text>
</comment>
<dbReference type="AlphaFoldDB" id="A0A478FSH5"/>
<organism evidence="12 13">
    <name type="scientific">Candidatus Mycoplasma haematohominis</name>
    <dbReference type="NCBI Taxonomy" id="1494318"/>
    <lineage>
        <taxon>Bacteria</taxon>
        <taxon>Bacillati</taxon>
        <taxon>Mycoplasmatota</taxon>
        <taxon>Mollicutes</taxon>
        <taxon>Mycoplasmataceae</taxon>
        <taxon>Mycoplasma</taxon>
    </lineage>
</organism>
<keyword evidence="4" id="KW-0436">Ligase</keyword>
<evidence type="ECO:0000313" key="12">
    <source>
        <dbReference type="EMBL" id="GCE64034.1"/>
    </source>
</evidence>
<dbReference type="PROSITE" id="PS51273">
    <property type="entry name" value="GATASE_TYPE_1"/>
    <property type="match status" value="1"/>
</dbReference>
<protein>
    <recommendedName>
        <fullName evidence="3">CTP synthase (glutamine hydrolyzing)</fullName>
        <ecNumber evidence="3">6.3.4.2</ecNumber>
    </recommendedName>
</protein>
<comment type="catalytic activity">
    <reaction evidence="9">
        <text>UTP + L-glutamine + ATP + H2O = CTP + L-glutamate + ADP + phosphate + 2 H(+)</text>
        <dbReference type="Rhea" id="RHEA:26426"/>
        <dbReference type="ChEBI" id="CHEBI:15377"/>
        <dbReference type="ChEBI" id="CHEBI:15378"/>
        <dbReference type="ChEBI" id="CHEBI:29985"/>
        <dbReference type="ChEBI" id="CHEBI:30616"/>
        <dbReference type="ChEBI" id="CHEBI:37563"/>
        <dbReference type="ChEBI" id="CHEBI:43474"/>
        <dbReference type="ChEBI" id="CHEBI:46398"/>
        <dbReference type="ChEBI" id="CHEBI:58359"/>
        <dbReference type="ChEBI" id="CHEBI:456216"/>
        <dbReference type="EC" id="6.3.4.2"/>
    </reaction>
</comment>
<evidence type="ECO:0000256" key="1">
    <source>
        <dbReference type="ARBA" id="ARBA00005171"/>
    </source>
</evidence>
<sequence>MRKPKIIFFTGGICSSVGKGLTLANLGRIFTELGFRVTAMKFDPYLNKNAGNLSPCQHGEVYVTKDGCEADLDLGHYERFMNCELSCDSCVTAGSIMKNILDRQETHEFTGETIQVVPHFVDEIHKKIMDLIEKNKDIDFLFIEIGGTVGDIESTPFLYAASRFKKKYGESDVLFIHISPLIYFPASKELKTKPTQHSIQQLISNLITPDLLILRSYIEPSEDIKVKISTTTNLALDEIFVCLDNNIYLIAEDLYEQNIHKQILKKLNIPVPDKNIDKWKDFTRNINSSKEKELRIALIAKYANLLDSYISITESFKIASYQLGANVKIECINVDDLKSMTLLSEYDAVCVPYGFGTRGAEQKTEAIRYCRENKIPFLGICFGMQLACIEYAKNVLNANWATSEELNPEMEEPMFIQLPDKKMRLGNKKIIIADGTLAKSLLGSKCIEARHRHRYHLNPKYIPLLETTDLVISGVSDCPQKIIEIVELKNHPFFVATQYHPEFETNFQHVCPFFTELIRAASKRTKDVRQQKI</sequence>
<keyword evidence="8" id="KW-0665">Pyrimidine biosynthesis</keyword>
<dbReference type="GO" id="GO:0005524">
    <property type="term" value="F:ATP binding"/>
    <property type="evidence" value="ECO:0007669"/>
    <property type="project" value="UniProtKB-KW"/>
</dbReference>
<dbReference type="InterPro" id="IPR017456">
    <property type="entry name" value="CTP_synthase_N"/>
</dbReference>